<evidence type="ECO:0000313" key="1">
    <source>
        <dbReference type="EMBL" id="OAO93354.1"/>
    </source>
</evidence>
<evidence type="ECO:0000313" key="2">
    <source>
        <dbReference type="Proteomes" id="UP000078284"/>
    </source>
</evidence>
<name>A0A178UJM3_ARATH</name>
<gene>
    <name evidence="1" type="ordered locus">AXX17_At5g24550</name>
</gene>
<dbReference type="AlphaFoldDB" id="A0A178UJM3"/>
<dbReference type="EMBL" id="LUHQ01000005">
    <property type="protein sequence ID" value="OAO93354.1"/>
    <property type="molecule type" value="Genomic_DNA"/>
</dbReference>
<evidence type="ECO:0008006" key="3">
    <source>
        <dbReference type="Google" id="ProtNLM"/>
    </source>
</evidence>
<accession>A0A178UJM3</accession>
<dbReference type="Proteomes" id="UP000078284">
    <property type="component" value="Chromosome 5"/>
</dbReference>
<proteinExistence type="predicted"/>
<protein>
    <recommendedName>
        <fullName evidence="3">F-box domain-containing protein</fullName>
    </recommendedName>
</protein>
<reference evidence="2" key="1">
    <citation type="journal article" date="2016" name="Proc. Natl. Acad. Sci. U.S.A.">
        <title>Chromosome-level assembly of Arabidopsis thaliana Ler reveals the extent of translocation and inversion polymorphisms.</title>
        <authorList>
            <person name="Zapata L."/>
            <person name="Ding J."/>
            <person name="Willing E.M."/>
            <person name="Hartwig B."/>
            <person name="Bezdan D."/>
            <person name="Jiao W.B."/>
            <person name="Patel V."/>
            <person name="Velikkakam James G."/>
            <person name="Koornneef M."/>
            <person name="Ossowski S."/>
            <person name="Schneeberger K."/>
        </authorList>
    </citation>
    <scope>NUCLEOTIDE SEQUENCE [LARGE SCALE GENOMIC DNA]</scope>
    <source>
        <strain evidence="2">cv. Landsberg erecta</strain>
    </source>
</reference>
<sequence>MSQNKNGEFKLPYDLQMKILLPMPLKVLAKWFCVSKQCASFIRSVEFREIYLSRSMTKPRVLFVTNILPIYQNKPETLFHSVCQEEEALFLSSGQQQMCTNETPL</sequence>
<comment type="caution">
    <text evidence="1">The sequence shown here is derived from an EMBL/GenBank/DDBJ whole genome shotgun (WGS) entry which is preliminary data.</text>
</comment>
<organism evidence="1 2">
    <name type="scientific">Arabidopsis thaliana</name>
    <name type="common">Mouse-ear cress</name>
    <dbReference type="NCBI Taxonomy" id="3702"/>
    <lineage>
        <taxon>Eukaryota</taxon>
        <taxon>Viridiplantae</taxon>
        <taxon>Streptophyta</taxon>
        <taxon>Embryophyta</taxon>
        <taxon>Tracheophyta</taxon>
        <taxon>Spermatophyta</taxon>
        <taxon>Magnoliopsida</taxon>
        <taxon>eudicotyledons</taxon>
        <taxon>Gunneridae</taxon>
        <taxon>Pentapetalae</taxon>
        <taxon>rosids</taxon>
        <taxon>malvids</taxon>
        <taxon>Brassicales</taxon>
        <taxon>Brassicaceae</taxon>
        <taxon>Camelineae</taxon>
        <taxon>Arabidopsis</taxon>
    </lineage>
</organism>